<dbReference type="OrthoDB" id="73989at2759"/>
<gene>
    <name evidence="2" type="primary">Aste57867_5686</name>
    <name evidence="1" type="ORF">As57867_005673</name>
    <name evidence="2" type="ORF">ASTE57867_5686</name>
</gene>
<dbReference type="InterPro" id="IPR036770">
    <property type="entry name" value="Ankyrin_rpt-contain_sf"/>
</dbReference>
<evidence type="ECO:0000313" key="2">
    <source>
        <dbReference type="EMBL" id="VFT82726.1"/>
    </source>
</evidence>
<reference evidence="2 3" key="1">
    <citation type="submission" date="2019-03" db="EMBL/GenBank/DDBJ databases">
        <authorList>
            <person name="Gaulin E."/>
            <person name="Dumas B."/>
        </authorList>
    </citation>
    <scope>NUCLEOTIDE SEQUENCE [LARGE SCALE GENOMIC DNA]</scope>
    <source>
        <strain evidence="2">CBS 568.67</strain>
    </source>
</reference>
<dbReference type="SUPFAM" id="SSF48403">
    <property type="entry name" value="Ankyrin repeat"/>
    <property type="match status" value="1"/>
</dbReference>
<dbReference type="PANTHER" id="PTHR46586:SF3">
    <property type="entry name" value="ANKYRIN REPEAT-CONTAINING PROTEIN"/>
    <property type="match status" value="1"/>
</dbReference>
<evidence type="ECO:0000313" key="3">
    <source>
        <dbReference type="Proteomes" id="UP000332933"/>
    </source>
</evidence>
<dbReference type="PANTHER" id="PTHR46586">
    <property type="entry name" value="ANKYRIN REPEAT-CONTAINING PROTEIN"/>
    <property type="match status" value="1"/>
</dbReference>
<accession>A0A485KD83</accession>
<dbReference type="Proteomes" id="UP000332933">
    <property type="component" value="Unassembled WGS sequence"/>
</dbReference>
<reference evidence="1" key="2">
    <citation type="submission" date="2019-06" db="EMBL/GenBank/DDBJ databases">
        <title>Genomics analysis of Aphanomyces spp. identifies a new class of oomycete effector associated with host adaptation.</title>
        <authorList>
            <person name="Gaulin E."/>
        </authorList>
    </citation>
    <scope>NUCLEOTIDE SEQUENCE</scope>
    <source>
        <strain evidence="1">CBS 578.67</strain>
    </source>
</reference>
<dbReference type="EMBL" id="CAADRA010002131">
    <property type="protein sequence ID" value="VFT82726.1"/>
    <property type="molecule type" value="Genomic_DNA"/>
</dbReference>
<organism evidence="2 3">
    <name type="scientific">Aphanomyces stellatus</name>
    <dbReference type="NCBI Taxonomy" id="120398"/>
    <lineage>
        <taxon>Eukaryota</taxon>
        <taxon>Sar</taxon>
        <taxon>Stramenopiles</taxon>
        <taxon>Oomycota</taxon>
        <taxon>Saprolegniomycetes</taxon>
        <taxon>Saprolegniales</taxon>
        <taxon>Verrucalvaceae</taxon>
        <taxon>Aphanomyces</taxon>
    </lineage>
</organism>
<dbReference type="InterPro" id="IPR052050">
    <property type="entry name" value="SecEffector_AnkRepeat"/>
</dbReference>
<protein>
    <submittedName>
        <fullName evidence="2">Aste57867_5686 protein</fullName>
    </submittedName>
</protein>
<dbReference type="Gene3D" id="1.25.40.20">
    <property type="entry name" value="Ankyrin repeat-containing domain"/>
    <property type="match status" value="1"/>
</dbReference>
<evidence type="ECO:0000313" key="1">
    <source>
        <dbReference type="EMBL" id="KAF0709972.1"/>
    </source>
</evidence>
<dbReference type="EMBL" id="VJMH01002129">
    <property type="protein sequence ID" value="KAF0709972.1"/>
    <property type="molecule type" value="Genomic_DNA"/>
</dbReference>
<dbReference type="Pfam" id="PF12796">
    <property type="entry name" value="Ank_2"/>
    <property type="match status" value="1"/>
</dbReference>
<keyword evidence="3" id="KW-1185">Reference proteome</keyword>
<dbReference type="InterPro" id="IPR002110">
    <property type="entry name" value="Ankyrin_rpt"/>
</dbReference>
<proteinExistence type="predicted"/>
<dbReference type="AlphaFoldDB" id="A0A485KD83"/>
<sequence length="234" mass="26204">MTALQALQTTDVLRAIVQFQHGIPVHMVPLRELCVPGFGDEFKSRQDLQHINAVLKHWYAAHDLSHIPSLLAALPRMANVLVLHAVYTGDLRLVRAFHFDFNLVVAFPGALLDVAATQGHLSMVTYLHHRLDHRGCCTTRAMDGAAKHGHLEIVHFLHRHRQEGCTGRAMNGAAMNGHLKVVQFLMDSRSEGCIRVAMNLAFVVGRMAVFDYLKLQLKTRKQCRCVSTCPAKIF</sequence>
<name>A0A485KD83_9STRA</name>